<proteinExistence type="predicted"/>
<dbReference type="Proteomes" id="UP001056120">
    <property type="component" value="Linkage Group LG18"/>
</dbReference>
<sequence>MILGRQIRCLKRWVFSFVFGGVVRAGEVAPYLEEQKYDGDLRMIRGDEIVPYSIQWFLHSSRSIEL</sequence>
<reference evidence="2" key="1">
    <citation type="journal article" date="2022" name="Mol. Ecol. Resour.">
        <title>The genomes of chicory, endive, great burdock and yacon provide insights into Asteraceae palaeo-polyploidization history and plant inulin production.</title>
        <authorList>
            <person name="Fan W."/>
            <person name="Wang S."/>
            <person name="Wang H."/>
            <person name="Wang A."/>
            <person name="Jiang F."/>
            <person name="Liu H."/>
            <person name="Zhao H."/>
            <person name="Xu D."/>
            <person name="Zhang Y."/>
        </authorList>
    </citation>
    <scope>NUCLEOTIDE SEQUENCE [LARGE SCALE GENOMIC DNA]</scope>
    <source>
        <strain evidence="2">cv. Yunnan</strain>
    </source>
</reference>
<gene>
    <name evidence="1" type="ORF">L1987_54224</name>
</gene>
<protein>
    <submittedName>
        <fullName evidence="1">Uncharacterized protein</fullName>
    </submittedName>
</protein>
<reference evidence="1 2" key="2">
    <citation type="journal article" date="2022" name="Mol. Ecol. Resour.">
        <title>The genomes of chicory, endive, great burdock and yacon provide insights into Asteraceae paleo-polyploidization history and plant inulin production.</title>
        <authorList>
            <person name="Fan W."/>
            <person name="Wang S."/>
            <person name="Wang H."/>
            <person name="Wang A."/>
            <person name="Jiang F."/>
            <person name="Liu H."/>
            <person name="Zhao H."/>
            <person name="Xu D."/>
            <person name="Zhang Y."/>
        </authorList>
    </citation>
    <scope>NUCLEOTIDE SEQUENCE [LARGE SCALE GENOMIC DNA]</scope>
    <source>
        <strain evidence="2">cv. Yunnan</strain>
        <tissue evidence="1">Leaves</tissue>
    </source>
</reference>
<evidence type="ECO:0000313" key="1">
    <source>
        <dbReference type="EMBL" id="KAI3754440.1"/>
    </source>
</evidence>
<organism evidence="1 2">
    <name type="scientific">Smallanthus sonchifolius</name>
    <dbReference type="NCBI Taxonomy" id="185202"/>
    <lineage>
        <taxon>Eukaryota</taxon>
        <taxon>Viridiplantae</taxon>
        <taxon>Streptophyta</taxon>
        <taxon>Embryophyta</taxon>
        <taxon>Tracheophyta</taxon>
        <taxon>Spermatophyta</taxon>
        <taxon>Magnoliopsida</taxon>
        <taxon>eudicotyledons</taxon>
        <taxon>Gunneridae</taxon>
        <taxon>Pentapetalae</taxon>
        <taxon>asterids</taxon>
        <taxon>campanulids</taxon>
        <taxon>Asterales</taxon>
        <taxon>Asteraceae</taxon>
        <taxon>Asteroideae</taxon>
        <taxon>Heliantheae alliance</taxon>
        <taxon>Millerieae</taxon>
        <taxon>Smallanthus</taxon>
    </lineage>
</organism>
<keyword evidence="2" id="KW-1185">Reference proteome</keyword>
<dbReference type="EMBL" id="CM042035">
    <property type="protein sequence ID" value="KAI3754440.1"/>
    <property type="molecule type" value="Genomic_DNA"/>
</dbReference>
<accession>A0ACB9E6F7</accession>
<name>A0ACB9E6F7_9ASTR</name>
<comment type="caution">
    <text evidence="1">The sequence shown here is derived from an EMBL/GenBank/DDBJ whole genome shotgun (WGS) entry which is preliminary data.</text>
</comment>
<evidence type="ECO:0000313" key="2">
    <source>
        <dbReference type="Proteomes" id="UP001056120"/>
    </source>
</evidence>